<comment type="caution">
    <text evidence="2">The sequence shown here is derived from an EMBL/GenBank/DDBJ whole genome shotgun (WGS) entry which is preliminary data.</text>
</comment>
<dbReference type="InterPro" id="IPR050563">
    <property type="entry name" value="4-hydroxybenzoyl-CoA_TE"/>
</dbReference>
<evidence type="ECO:0000313" key="2">
    <source>
        <dbReference type="EMBL" id="GAA3967561.1"/>
    </source>
</evidence>
<dbReference type="PANTHER" id="PTHR31793:SF37">
    <property type="entry name" value="ACYL-COA THIOESTER HYDROLASE YBGC"/>
    <property type="match status" value="1"/>
</dbReference>
<dbReference type="PANTHER" id="PTHR31793">
    <property type="entry name" value="4-HYDROXYBENZOYL-COA THIOESTERASE FAMILY MEMBER"/>
    <property type="match status" value="1"/>
</dbReference>
<name>A0ABP7PLT6_9GAMM</name>
<dbReference type="CDD" id="cd00586">
    <property type="entry name" value="4HBT"/>
    <property type="match status" value="1"/>
</dbReference>
<evidence type="ECO:0000313" key="3">
    <source>
        <dbReference type="Proteomes" id="UP001501337"/>
    </source>
</evidence>
<protein>
    <submittedName>
        <fullName evidence="2">Thioesterase family protein</fullName>
    </submittedName>
</protein>
<dbReference type="SUPFAM" id="SSF54637">
    <property type="entry name" value="Thioesterase/thiol ester dehydrase-isomerase"/>
    <property type="match status" value="1"/>
</dbReference>
<dbReference type="Gene3D" id="3.10.129.10">
    <property type="entry name" value="Hotdog Thioesterase"/>
    <property type="match status" value="1"/>
</dbReference>
<organism evidence="2 3">
    <name type="scientific">Allohahella marinimesophila</name>
    <dbReference type="NCBI Taxonomy" id="1054972"/>
    <lineage>
        <taxon>Bacteria</taxon>
        <taxon>Pseudomonadati</taxon>
        <taxon>Pseudomonadota</taxon>
        <taxon>Gammaproteobacteria</taxon>
        <taxon>Oceanospirillales</taxon>
        <taxon>Hahellaceae</taxon>
        <taxon>Allohahella</taxon>
    </lineage>
</organism>
<gene>
    <name evidence="2" type="ORF">GCM10022278_26650</name>
</gene>
<sequence>MSNSDQDWDQQRPFTMQFSAAEADCDRLGHVNNASYLRWMEATSWAHIEPLGMDWATHETTGRAMAIVRTEIDYLASAYAGDDIVVGTWITASDGKLTSERRFQIKRASDGKTLSRALCRYACIDLQTGRPKRMPEQFKQAHELAISAHAGELNDERP</sequence>
<evidence type="ECO:0000256" key="1">
    <source>
        <dbReference type="ARBA" id="ARBA00022801"/>
    </source>
</evidence>
<dbReference type="Proteomes" id="UP001501337">
    <property type="component" value="Unassembled WGS sequence"/>
</dbReference>
<keyword evidence="1" id="KW-0378">Hydrolase</keyword>
<keyword evidence="3" id="KW-1185">Reference proteome</keyword>
<dbReference type="Pfam" id="PF13279">
    <property type="entry name" value="4HBT_2"/>
    <property type="match status" value="1"/>
</dbReference>
<dbReference type="EMBL" id="BAABBO010000011">
    <property type="protein sequence ID" value="GAA3967561.1"/>
    <property type="molecule type" value="Genomic_DNA"/>
</dbReference>
<reference evidence="3" key="1">
    <citation type="journal article" date="2019" name="Int. J. Syst. Evol. Microbiol.">
        <title>The Global Catalogue of Microorganisms (GCM) 10K type strain sequencing project: providing services to taxonomists for standard genome sequencing and annotation.</title>
        <authorList>
            <consortium name="The Broad Institute Genomics Platform"/>
            <consortium name="The Broad Institute Genome Sequencing Center for Infectious Disease"/>
            <person name="Wu L."/>
            <person name="Ma J."/>
        </authorList>
    </citation>
    <scope>NUCLEOTIDE SEQUENCE [LARGE SCALE GENOMIC DNA]</scope>
    <source>
        <strain evidence="3">JCM 17555</strain>
    </source>
</reference>
<dbReference type="RefSeq" id="WP_344807150.1">
    <property type="nucleotide sequence ID" value="NZ_BAABBO010000011.1"/>
</dbReference>
<proteinExistence type="predicted"/>
<dbReference type="InterPro" id="IPR029069">
    <property type="entry name" value="HotDog_dom_sf"/>
</dbReference>
<accession>A0ABP7PLT6</accession>